<keyword evidence="4" id="KW-1185">Reference proteome</keyword>
<dbReference type="PANTHER" id="PTHR10652">
    <property type="entry name" value="ADENYLYL CYCLASE-ASSOCIATED PROTEIN"/>
    <property type="match status" value="1"/>
</dbReference>
<proteinExistence type="inferred from homology"/>
<dbReference type="InterPro" id="IPR053950">
    <property type="entry name" value="CAP_N"/>
</dbReference>
<dbReference type="InterPro" id="IPR017901">
    <property type="entry name" value="C-CAP_CF_C-like"/>
</dbReference>
<dbReference type="AlphaFoldDB" id="A0ABD3NCZ0"/>
<dbReference type="InterPro" id="IPR006599">
    <property type="entry name" value="CARP_motif"/>
</dbReference>
<sequence length="524" mass="56272">MEESTTMASTSTAPDCKSNAPPFNNLYLRNCTMSSQLKPLGGVLDNVINRLAAIEAQLGITPSSSTAPPAADAPPAALIEEELHPRLSAYDEHVQRSLLPLTEACTALGPEMSSLGTSISNVWTSMRGLIELGTLYKRPMGDVPTALQPHLKPCQDAITVVNSARLDRKFDNHIKAVKEMLSCVSWVVISPPPSPANFVKDTVGASDFWANKIRKECRMNESAEGPSHIKFCDALKELVNDLSGYLKEYHLSGLAWNPNGKDFSEAKVGEVGTKPAPAASTPKPAATAGAGGGIFEELKKKQTGAGDSAATGLKKVTKDQQTWRKEYKKPDGQVTNAQSSPVASQPVVKAANAAAVKTMGPPKCEYQDRGCKWNVENQTKENCPGGVCKVEVTDSKQQVYIYKCQNVTIQITGKLKSVILDSCTKIGVVFDTAISACEIVNCKSVQVQATNLCPSFSIDKTDGCVVHLTNEAVGLSSFVTSKSSEMNVSWPDDQGEIKEAPIPEQFQHKIVNGSVTSQVSDLYH</sequence>
<dbReference type="SMART" id="SM00673">
    <property type="entry name" value="CARP"/>
    <property type="match status" value="2"/>
</dbReference>
<dbReference type="InterPro" id="IPR036222">
    <property type="entry name" value="CAP_N_sf"/>
</dbReference>
<name>A0ABD3NCZ0_9STRA</name>
<feature type="domain" description="C-CAP/cofactor C-like" evidence="2">
    <location>
        <begin position="361"/>
        <end position="502"/>
    </location>
</feature>
<dbReference type="InterPro" id="IPR013912">
    <property type="entry name" value="Adenylate_cyclase-assoc_CAP_C"/>
</dbReference>
<dbReference type="InterPro" id="IPR016098">
    <property type="entry name" value="CAP/MinC_C"/>
</dbReference>
<evidence type="ECO:0000313" key="4">
    <source>
        <dbReference type="Proteomes" id="UP001530400"/>
    </source>
</evidence>
<evidence type="ECO:0000259" key="2">
    <source>
        <dbReference type="PROSITE" id="PS51329"/>
    </source>
</evidence>
<dbReference type="InterPro" id="IPR036223">
    <property type="entry name" value="CAP_C_sf"/>
</dbReference>
<evidence type="ECO:0000313" key="3">
    <source>
        <dbReference type="EMBL" id="KAL3772522.1"/>
    </source>
</evidence>
<comment type="caution">
    <text evidence="3">The sequence shown here is derived from an EMBL/GenBank/DDBJ whole genome shotgun (WGS) entry which is preliminary data.</text>
</comment>
<dbReference type="PROSITE" id="PS51329">
    <property type="entry name" value="C_CAP_COFACTOR_C"/>
    <property type="match status" value="1"/>
</dbReference>
<gene>
    <name evidence="3" type="ORF">ACHAWO_002524</name>
</gene>
<evidence type="ECO:0000256" key="1">
    <source>
        <dbReference type="ARBA" id="ARBA00007659"/>
    </source>
</evidence>
<organism evidence="3 4">
    <name type="scientific">Cyclotella atomus</name>
    <dbReference type="NCBI Taxonomy" id="382360"/>
    <lineage>
        <taxon>Eukaryota</taxon>
        <taxon>Sar</taxon>
        <taxon>Stramenopiles</taxon>
        <taxon>Ochrophyta</taxon>
        <taxon>Bacillariophyta</taxon>
        <taxon>Coscinodiscophyceae</taxon>
        <taxon>Thalassiosirophycidae</taxon>
        <taxon>Stephanodiscales</taxon>
        <taxon>Stephanodiscaceae</taxon>
        <taxon>Cyclotella</taxon>
    </lineage>
</organism>
<dbReference type="PANTHER" id="PTHR10652:SF0">
    <property type="entry name" value="ADENYLYL CYCLASE-ASSOCIATED PROTEIN"/>
    <property type="match status" value="1"/>
</dbReference>
<dbReference type="Pfam" id="PF08603">
    <property type="entry name" value="CAP_C"/>
    <property type="match status" value="1"/>
</dbReference>
<dbReference type="SUPFAM" id="SSF69340">
    <property type="entry name" value="C-terminal domain of adenylylcyclase associated protein"/>
    <property type="match status" value="1"/>
</dbReference>
<dbReference type="Gene3D" id="2.160.20.70">
    <property type="match status" value="1"/>
</dbReference>
<dbReference type="Gene3D" id="1.25.40.330">
    <property type="entry name" value="Adenylate cyclase-associated CAP, N-terminal domain"/>
    <property type="match status" value="1"/>
</dbReference>
<protein>
    <recommendedName>
        <fullName evidence="2">C-CAP/cofactor C-like domain-containing protein</fullName>
    </recommendedName>
</protein>
<dbReference type="Proteomes" id="UP001530400">
    <property type="component" value="Unassembled WGS sequence"/>
</dbReference>
<dbReference type="EMBL" id="JALLPJ020001265">
    <property type="protein sequence ID" value="KAL3772522.1"/>
    <property type="molecule type" value="Genomic_DNA"/>
</dbReference>
<dbReference type="SUPFAM" id="SSF101278">
    <property type="entry name" value="N-terminal domain of adenylylcyclase associated protein, CAP"/>
    <property type="match status" value="1"/>
</dbReference>
<dbReference type="InterPro" id="IPR001837">
    <property type="entry name" value="Adenylate_cyclase-assoc_CAP"/>
</dbReference>
<dbReference type="Pfam" id="PF21938">
    <property type="entry name" value="CAP_N"/>
    <property type="match status" value="1"/>
</dbReference>
<accession>A0ABD3NCZ0</accession>
<reference evidence="3 4" key="1">
    <citation type="submission" date="2024-10" db="EMBL/GenBank/DDBJ databases">
        <title>Updated reference genomes for cyclostephanoid diatoms.</title>
        <authorList>
            <person name="Roberts W.R."/>
            <person name="Alverson A.J."/>
        </authorList>
    </citation>
    <scope>NUCLEOTIDE SEQUENCE [LARGE SCALE GENOMIC DNA]</scope>
    <source>
        <strain evidence="3 4">AJA010-31</strain>
    </source>
</reference>
<comment type="similarity">
    <text evidence="1">Belongs to the CAP family.</text>
</comment>